<reference evidence="1 2" key="1">
    <citation type="journal article" date="2022" name="Plant J.">
        <title>Chromosome-level genome of Camellia lanceoleosa provides a valuable resource for understanding genome evolution and self-incompatibility.</title>
        <authorList>
            <person name="Gong W."/>
            <person name="Xiao S."/>
            <person name="Wang L."/>
            <person name="Liao Z."/>
            <person name="Chang Y."/>
            <person name="Mo W."/>
            <person name="Hu G."/>
            <person name="Li W."/>
            <person name="Zhao G."/>
            <person name="Zhu H."/>
            <person name="Hu X."/>
            <person name="Ji K."/>
            <person name="Xiang X."/>
            <person name="Song Q."/>
            <person name="Yuan D."/>
            <person name="Jin S."/>
            <person name="Zhang L."/>
        </authorList>
    </citation>
    <scope>NUCLEOTIDE SEQUENCE [LARGE SCALE GENOMIC DNA]</scope>
    <source>
        <strain evidence="1">SQ_2022a</strain>
    </source>
</reference>
<comment type="caution">
    <text evidence="1">The sequence shown here is derived from an EMBL/GenBank/DDBJ whole genome shotgun (WGS) entry which is preliminary data.</text>
</comment>
<name>A0ACC0G3Q4_9ERIC</name>
<proteinExistence type="predicted"/>
<evidence type="ECO:0000313" key="1">
    <source>
        <dbReference type="EMBL" id="KAI7995042.1"/>
    </source>
</evidence>
<dbReference type="Proteomes" id="UP001060215">
    <property type="component" value="Chromosome 12"/>
</dbReference>
<protein>
    <submittedName>
        <fullName evidence="1">Uncharacterized protein</fullName>
    </submittedName>
</protein>
<keyword evidence="2" id="KW-1185">Reference proteome</keyword>
<accession>A0ACC0G3Q4</accession>
<organism evidence="1 2">
    <name type="scientific">Camellia lanceoleosa</name>
    <dbReference type="NCBI Taxonomy" id="1840588"/>
    <lineage>
        <taxon>Eukaryota</taxon>
        <taxon>Viridiplantae</taxon>
        <taxon>Streptophyta</taxon>
        <taxon>Embryophyta</taxon>
        <taxon>Tracheophyta</taxon>
        <taxon>Spermatophyta</taxon>
        <taxon>Magnoliopsida</taxon>
        <taxon>eudicotyledons</taxon>
        <taxon>Gunneridae</taxon>
        <taxon>Pentapetalae</taxon>
        <taxon>asterids</taxon>
        <taxon>Ericales</taxon>
        <taxon>Theaceae</taxon>
        <taxon>Camellia</taxon>
    </lineage>
</organism>
<gene>
    <name evidence="1" type="ORF">LOK49_LG11G00446</name>
</gene>
<dbReference type="EMBL" id="CM045769">
    <property type="protein sequence ID" value="KAI7995042.1"/>
    <property type="molecule type" value="Genomic_DNA"/>
</dbReference>
<evidence type="ECO:0000313" key="2">
    <source>
        <dbReference type="Proteomes" id="UP001060215"/>
    </source>
</evidence>
<sequence length="168" mass="18178">MGLGLLASRALSFKSPNPRYAIIRTIVSTAELQKPEAAAEAQPPLDDLQNRTPIGGARACEVAGVEIPRFCYHSRLSIAGNCRTGLVEVEKSLKPVASCTMPALPARYHDELKDIAPHSLLKCSSDATTLVWDLVIGRRLQTQAFLLPITAIVVHPTETKLFSGGIDY</sequence>